<evidence type="ECO:0000259" key="14">
    <source>
        <dbReference type="Pfam" id="PF00060"/>
    </source>
</evidence>
<proteinExistence type="predicted"/>
<keyword evidence="11" id="KW-0407">Ion channel</keyword>
<evidence type="ECO:0000256" key="3">
    <source>
        <dbReference type="ARBA" id="ARBA00022692"/>
    </source>
</evidence>
<dbReference type="EMBL" id="MU069440">
    <property type="protein sequence ID" value="KAF5843579.1"/>
    <property type="molecule type" value="Genomic_DNA"/>
</dbReference>
<feature type="transmembrane region" description="Helical" evidence="12">
    <location>
        <begin position="435"/>
        <end position="456"/>
    </location>
</feature>
<dbReference type="InterPro" id="IPR015683">
    <property type="entry name" value="Ionotropic_Glu_rcpt"/>
</dbReference>
<evidence type="ECO:0000256" key="13">
    <source>
        <dbReference type="SAM" id="SignalP"/>
    </source>
</evidence>
<keyword evidence="5 12" id="KW-1133">Transmembrane helix</keyword>
<keyword evidence="6" id="KW-0406">Ion transport</keyword>
<keyword evidence="2" id="KW-0813">Transport</keyword>
<evidence type="ECO:0000256" key="12">
    <source>
        <dbReference type="SAM" id="Phobius"/>
    </source>
</evidence>
<feature type="domain" description="Ionotropic glutamate receptor C-terminal" evidence="14">
    <location>
        <begin position="173"/>
        <end position="444"/>
    </location>
</feature>
<dbReference type="Pfam" id="PF00060">
    <property type="entry name" value="Lig_chan"/>
    <property type="match status" value="1"/>
</dbReference>
<evidence type="ECO:0000313" key="15">
    <source>
        <dbReference type="EMBL" id="KAF5843579.1"/>
    </source>
</evidence>
<dbReference type="PANTHER" id="PTHR18966">
    <property type="entry name" value="IONOTROPIC GLUTAMATE RECEPTOR"/>
    <property type="match status" value="1"/>
</dbReference>
<keyword evidence="8" id="KW-0675">Receptor</keyword>
<evidence type="ECO:0000256" key="6">
    <source>
        <dbReference type="ARBA" id="ARBA00023065"/>
    </source>
</evidence>
<keyword evidence="9" id="KW-0325">Glycoprotein</keyword>
<sequence>MSVTAPTCMRTFLLLTYVATSLGAARDWCPVEQQQSNSSRQLQEGLSGMRIRCGAVVYPPFSAYDESTGAWSGYDIELFNEVAKRGNFEYEIVVMESPPAGESYDTILFDQGRDMDILCTWWGMTASRERRNIRFAIKTVDTSFVLVTPAAFKLVNQAALKDQFWIFLEPFSRDLWLVLLFGVVFTAIFLYIVDPQTAAVPQKAPTQAGSTRVATVLATLRRSIHAALNLMSQGWVVGMFHDSNKNLENPWSKLYQISWASTLIVLLAVYIAQLTRLLDADLQSTTSIKDLDDLVRSNKPICALTVVPFVKRFIKNAAPFLPVVPLNNMYEAFPAMRAGKCKAALFGRSEAEIFLAENELCDMRVVGGPLNSLSGAYAADAGNCGPFVLRVVDALLQGLRDEGLLDEIWDKYTELPPGCTFGTIEDNSRAVPLRALGGLFIIHAAIACVAISGYSLQRWRGRRHALDQEGRTELQGPPTLLRI</sequence>
<dbReference type="SUPFAM" id="SSF53850">
    <property type="entry name" value="Periplasmic binding protein-like II"/>
    <property type="match status" value="1"/>
</dbReference>
<feature type="transmembrane region" description="Helical" evidence="12">
    <location>
        <begin position="254"/>
        <end position="272"/>
    </location>
</feature>
<keyword evidence="4 13" id="KW-0732">Signal</keyword>
<evidence type="ECO:0000256" key="4">
    <source>
        <dbReference type="ARBA" id="ARBA00022729"/>
    </source>
</evidence>
<dbReference type="InterPro" id="IPR018313">
    <property type="entry name" value="SBP_3_CS"/>
</dbReference>
<keyword evidence="10" id="KW-1071">Ligand-gated ion channel</keyword>
<evidence type="ECO:0000256" key="5">
    <source>
        <dbReference type="ARBA" id="ARBA00022989"/>
    </source>
</evidence>
<feature type="chain" id="PRO_5045435739" description="Ionotropic glutamate receptor C-terminal domain-containing protein" evidence="13">
    <location>
        <begin position="24"/>
        <end position="483"/>
    </location>
</feature>
<dbReference type="Proteomes" id="UP000815325">
    <property type="component" value="Unassembled WGS sequence"/>
</dbReference>
<dbReference type="Gene3D" id="3.40.190.10">
    <property type="entry name" value="Periplasmic binding protein-like II"/>
    <property type="match status" value="1"/>
</dbReference>
<name>A0ABQ7H9P5_DUNSA</name>
<feature type="transmembrane region" description="Helical" evidence="12">
    <location>
        <begin position="175"/>
        <end position="193"/>
    </location>
</feature>
<reference evidence="15" key="1">
    <citation type="submission" date="2017-08" db="EMBL/GenBank/DDBJ databases">
        <authorList>
            <person name="Polle J.E."/>
            <person name="Barry K."/>
            <person name="Cushman J."/>
            <person name="Schmutz J."/>
            <person name="Tran D."/>
            <person name="Hathwaick L.T."/>
            <person name="Yim W.C."/>
            <person name="Jenkins J."/>
            <person name="Mckie-Krisberg Z.M."/>
            <person name="Prochnik S."/>
            <person name="Lindquist E."/>
            <person name="Dockter R.B."/>
            <person name="Adam C."/>
            <person name="Molina H."/>
            <person name="Bunkerborg J."/>
            <person name="Jin E."/>
            <person name="Buchheim M."/>
            <person name="Magnuson J."/>
        </authorList>
    </citation>
    <scope>NUCLEOTIDE SEQUENCE</scope>
    <source>
        <strain evidence="15">CCAP 19/18</strain>
    </source>
</reference>
<dbReference type="PROSITE" id="PS01039">
    <property type="entry name" value="SBP_BACTERIAL_3"/>
    <property type="match status" value="1"/>
</dbReference>
<evidence type="ECO:0000256" key="7">
    <source>
        <dbReference type="ARBA" id="ARBA00023136"/>
    </source>
</evidence>
<protein>
    <recommendedName>
        <fullName evidence="14">Ionotropic glutamate receptor C-terminal domain-containing protein</fullName>
    </recommendedName>
</protein>
<keyword evidence="3 12" id="KW-0812">Transmembrane</keyword>
<evidence type="ECO:0000256" key="9">
    <source>
        <dbReference type="ARBA" id="ARBA00023180"/>
    </source>
</evidence>
<evidence type="ECO:0000256" key="8">
    <source>
        <dbReference type="ARBA" id="ARBA00023170"/>
    </source>
</evidence>
<feature type="signal peptide" evidence="13">
    <location>
        <begin position="1"/>
        <end position="23"/>
    </location>
</feature>
<keyword evidence="7 12" id="KW-0472">Membrane</keyword>
<evidence type="ECO:0000256" key="10">
    <source>
        <dbReference type="ARBA" id="ARBA00023286"/>
    </source>
</evidence>
<organism evidence="15 16">
    <name type="scientific">Dunaliella salina</name>
    <name type="common">Green alga</name>
    <name type="synonym">Protococcus salinus</name>
    <dbReference type="NCBI Taxonomy" id="3046"/>
    <lineage>
        <taxon>Eukaryota</taxon>
        <taxon>Viridiplantae</taxon>
        <taxon>Chlorophyta</taxon>
        <taxon>core chlorophytes</taxon>
        <taxon>Chlorophyceae</taxon>
        <taxon>CS clade</taxon>
        <taxon>Chlamydomonadales</taxon>
        <taxon>Dunaliellaceae</taxon>
        <taxon>Dunaliella</taxon>
    </lineage>
</organism>
<evidence type="ECO:0000256" key="1">
    <source>
        <dbReference type="ARBA" id="ARBA00004141"/>
    </source>
</evidence>
<evidence type="ECO:0000256" key="11">
    <source>
        <dbReference type="ARBA" id="ARBA00023303"/>
    </source>
</evidence>
<evidence type="ECO:0000256" key="2">
    <source>
        <dbReference type="ARBA" id="ARBA00022448"/>
    </source>
</evidence>
<dbReference type="Gene3D" id="1.10.287.70">
    <property type="match status" value="1"/>
</dbReference>
<dbReference type="InterPro" id="IPR001320">
    <property type="entry name" value="Iontro_rcpt_C"/>
</dbReference>
<accession>A0ABQ7H9P5</accession>
<comment type="caution">
    <text evidence="15">The sequence shown here is derived from an EMBL/GenBank/DDBJ whole genome shotgun (WGS) entry which is preliminary data.</text>
</comment>
<gene>
    <name evidence="15" type="ORF">DUNSADRAFT_12841</name>
</gene>
<comment type="subcellular location">
    <subcellularLocation>
        <location evidence="1">Membrane</location>
        <topology evidence="1">Multi-pass membrane protein</topology>
    </subcellularLocation>
</comment>
<keyword evidence="16" id="KW-1185">Reference proteome</keyword>
<evidence type="ECO:0000313" key="16">
    <source>
        <dbReference type="Proteomes" id="UP000815325"/>
    </source>
</evidence>